<dbReference type="EMBL" id="JAJAGQ010000021">
    <property type="protein sequence ID" value="KAJ8530769.1"/>
    <property type="molecule type" value="Genomic_DNA"/>
</dbReference>
<evidence type="ECO:0000259" key="1">
    <source>
        <dbReference type="PROSITE" id="PS50181"/>
    </source>
</evidence>
<organism evidence="2 3">
    <name type="scientific">Anisodus acutangulus</name>
    <dbReference type="NCBI Taxonomy" id="402998"/>
    <lineage>
        <taxon>Eukaryota</taxon>
        <taxon>Viridiplantae</taxon>
        <taxon>Streptophyta</taxon>
        <taxon>Embryophyta</taxon>
        <taxon>Tracheophyta</taxon>
        <taxon>Spermatophyta</taxon>
        <taxon>Magnoliopsida</taxon>
        <taxon>eudicotyledons</taxon>
        <taxon>Gunneridae</taxon>
        <taxon>Pentapetalae</taxon>
        <taxon>asterids</taxon>
        <taxon>lamiids</taxon>
        <taxon>Solanales</taxon>
        <taxon>Solanaceae</taxon>
        <taxon>Solanoideae</taxon>
        <taxon>Hyoscyameae</taxon>
        <taxon>Anisodus</taxon>
    </lineage>
</organism>
<dbReference type="NCBIfam" id="TIGR01640">
    <property type="entry name" value="F_box_assoc_1"/>
    <property type="match status" value="1"/>
</dbReference>
<dbReference type="PROSITE" id="PS50181">
    <property type="entry name" value="FBOX"/>
    <property type="match status" value="1"/>
</dbReference>
<sequence>MSNNYFPHDIIIDILLNLPVKSLGNFKLVCKSWRSVIEDDQFIKQHRDQCQRDINCHKILLASWKWYYYCNCYSIDAPQLQHERDSDNVSLLELPVLPQLDPEINLTLEGVHADDCVFVNSCDGLFLLRFSSDIIVLWNPAIKESRIIPPPISIEEEDSNPSYGLGHVSDYKIVRVVRTKTDGYYVQIFSTKMDLWKLIGKLPRCDYFDGKMVVDDDGFVYMITYECANKKSVIQCMSMKNENFEDILFPDAWVKNPVLFIAGKNLLLMNETIDSRVLYCMEKNGMRSSWSKILAITKLDDPLNAIYWIDTVAFSKDRDLLLIMLNETFAFQVYDSKRRKFEKARVKVLEQVKDDVLESSQPYFGQEYVALAYVETLISPNAL</sequence>
<dbReference type="PANTHER" id="PTHR31672:SF13">
    <property type="entry name" value="F-BOX PROTEIN CPR30-LIKE"/>
    <property type="match status" value="1"/>
</dbReference>
<dbReference type="PANTHER" id="PTHR31672">
    <property type="entry name" value="BNACNNG10540D PROTEIN"/>
    <property type="match status" value="1"/>
</dbReference>
<accession>A0A9Q1QWT1</accession>
<name>A0A9Q1QWT1_9SOLA</name>
<dbReference type="InterPro" id="IPR006527">
    <property type="entry name" value="F-box-assoc_dom_typ1"/>
</dbReference>
<dbReference type="Pfam" id="PF00646">
    <property type="entry name" value="F-box"/>
    <property type="match status" value="1"/>
</dbReference>
<dbReference type="InterPro" id="IPR017451">
    <property type="entry name" value="F-box-assoc_interact_dom"/>
</dbReference>
<dbReference type="InterPro" id="IPR036047">
    <property type="entry name" value="F-box-like_dom_sf"/>
</dbReference>
<dbReference type="Pfam" id="PF07734">
    <property type="entry name" value="FBA_1"/>
    <property type="match status" value="1"/>
</dbReference>
<dbReference type="InterPro" id="IPR050796">
    <property type="entry name" value="SCF_F-box_component"/>
</dbReference>
<dbReference type="Proteomes" id="UP001152561">
    <property type="component" value="Unassembled WGS sequence"/>
</dbReference>
<dbReference type="AlphaFoldDB" id="A0A9Q1QWT1"/>
<dbReference type="Gene3D" id="1.20.1280.50">
    <property type="match status" value="1"/>
</dbReference>
<gene>
    <name evidence="2" type="ORF">K7X08_023650</name>
</gene>
<dbReference type="OrthoDB" id="1256863at2759"/>
<proteinExistence type="predicted"/>
<comment type="caution">
    <text evidence="2">The sequence shown here is derived from an EMBL/GenBank/DDBJ whole genome shotgun (WGS) entry which is preliminary data.</text>
</comment>
<evidence type="ECO:0000313" key="3">
    <source>
        <dbReference type="Proteomes" id="UP001152561"/>
    </source>
</evidence>
<keyword evidence="3" id="KW-1185">Reference proteome</keyword>
<dbReference type="SUPFAM" id="SSF81383">
    <property type="entry name" value="F-box domain"/>
    <property type="match status" value="1"/>
</dbReference>
<feature type="domain" description="F-box" evidence="1">
    <location>
        <begin position="1"/>
        <end position="46"/>
    </location>
</feature>
<dbReference type="InterPro" id="IPR001810">
    <property type="entry name" value="F-box_dom"/>
</dbReference>
<reference evidence="3" key="1">
    <citation type="journal article" date="2023" name="Proc. Natl. Acad. Sci. U.S.A.">
        <title>Genomic and structural basis for evolution of tropane alkaloid biosynthesis.</title>
        <authorList>
            <person name="Wanga Y.-J."/>
            <person name="Taina T."/>
            <person name="Yua J.-Y."/>
            <person name="Lia J."/>
            <person name="Xua B."/>
            <person name="Chenc J."/>
            <person name="D'Auriad J.C."/>
            <person name="Huanga J.-P."/>
            <person name="Huanga S.-X."/>
        </authorList>
    </citation>
    <scope>NUCLEOTIDE SEQUENCE [LARGE SCALE GENOMIC DNA]</scope>
    <source>
        <strain evidence="3">cv. KIB-2019</strain>
    </source>
</reference>
<protein>
    <recommendedName>
        <fullName evidence="1">F-box domain-containing protein</fullName>
    </recommendedName>
</protein>
<dbReference type="SMART" id="SM00256">
    <property type="entry name" value="FBOX"/>
    <property type="match status" value="1"/>
</dbReference>
<evidence type="ECO:0000313" key="2">
    <source>
        <dbReference type="EMBL" id="KAJ8530769.1"/>
    </source>
</evidence>